<evidence type="ECO:0000256" key="3">
    <source>
        <dbReference type="SAM" id="Phobius"/>
    </source>
</evidence>
<evidence type="ECO:0000313" key="7">
    <source>
        <dbReference type="Proteomes" id="UP000011016"/>
    </source>
</evidence>
<accession>I7L809</accession>
<keyword evidence="3" id="KW-1133">Transmembrane helix</keyword>
<evidence type="ECO:0000256" key="2">
    <source>
        <dbReference type="SAM" id="MobiDB-lite"/>
    </source>
</evidence>
<dbReference type="PATRIC" id="fig|883169.3.peg.340"/>
<dbReference type="EMBL" id="CAJZ01000024">
    <property type="protein sequence ID" value="CCI82932.1"/>
    <property type="molecule type" value="Genomic_DNA"/>
</dbReference>
<dbReference type="HOGENOM" id="CLU_085342_2_1_11"/>
<reference evidence="4 7" key="1">
    <citation type="journal article" date="2012" name="J. Bacteriol.">
        <title>Draft Genome Sequence of Turicella otitidis ATCC 51513, Isolated from Middle Ear Fluid from a Child with Otitis Media.</title>
        <authorList>
            <person name="Brinkrolf K."/>
            <person name="Schneider J."/>
            <person name="Knecht M."/>
            <person name="Ruckert C."/>
            <person name="Tauch A."/>
        </authorList>
    </citation>
    <scope>NUCLEOTIDE SEQUENCE [LARGE SCALE GENOMIC DNA]</scope>
    <source>
        <strain evidence="4 7">ATCC 51513</strain>
    </source>
</reference>
<dbReference type="STRING" id="29321.AAV33_06795"/>
<dbReference type="AlphaFoldDB" id="I7L809"/>
<evidence type="ECO:0000313" key="4">
    <source>
        <dbReference type="EMBL" id="CCI82932.1"/>
    </source>
</evidence>
<dbReference type="EMBL" id="AHAE01000021">
    <property type="protein sequence ID" value="EJZ82705.1"/>
    <property type="molecule type" value="Genomic_DNA"/>
</dbReference>
<name>I7L809_9CORY</name>
<evidence type="ECO:0000313" key="5">
    <source>
        <dbReference type="EMBL" id="EJZ82705.1"/>
    </source>
</evidence>
<dbReference type="Proteomes" id="UP000006078">
    <property type="component" value="Unassembled WGS sequence"/>
</dbReference>
<feature type="transmembrane region" description="Helical" evidence="3">
    <location>
        <begin position="42"/>
        <end position="65"/>
    </location>
</feature>
<dbReference type="RefSeq" id="WP_004600253.1">
    <property type="nucleotide sequence ID" value="NZ_HF541865.1"/>
</dbReference>
<dbReference type="InterPro" id="IPR007060">
    <property type="entry name" value="FtsL/DivIC"/>
</dbReference>
<sequence length="214" mass="23440">MTGSRQERGQAPRRGGGRPRRVPVSGRDQAPAKRRRLPRVRLARLSAGEVLIFVLVFLVILLAVARPLTNYFEGRSEIARAEQAIEDKERHIEELESVLSDYESEAYVREQARKRLSVVGEGETAFRIIDPGMDEAEGQGGEGGEEHRPWWQVLWDSIAEPVEPLDGEEEEAPTGSNLPIEEPPAPEGEEPGGKPDPGEGGGEPEGDEPAPPQG</sequence>
<organism evidence="4 7">
    <name type="scientific">Corynebacterium otitidis ATCC 51513</name>
    <dbReference type="NCBI Taxonomy" id="883169"/>
    <lineage>
        <taxon>Bacteria</taxon>
        <taxon>Bacillati</taxon>
        <taxon>Actinomycetota</taxon>
        <taxon>Actinomycetes</taxon>
        <taxon>Mycobacteriales</taxon>
        <taxon>Corynebacteriaceae</taxon>
        <taxon>Corynebacterium</taxon>
    </lineage>
</organism>
<dbReference type="Pfam" id="PF04977">
    <property type="entry name" value="DivIC"/>
    <property type="match status" value="1"/>
</dbReference>
<keyword evidence="6" id="KW-1185">Reference proteome</keyword>
<dbReference type="Proteomes" id="UP000011016">
    <property type="component" value="Unassembled WGS sequence"/>
</dbReference>
<evidence type="ECO:0000313" key="6">
    <source>
        <dbReference type="Proteomes" id="UP000006078"/>
    </source>
</evidence>
<keyword evidence="1" id="KW-0175">Coiled coil</keyword>
<dbReference type="eggNOG" id="COG2919">
    <property type="taxonomic scope" value="Bacteria"/>
</dbReference>
<feature type="region of interest" description="Disordered" evidence="2">
    <location>
        <begin position="1"/>
        <end position="33"/>
    </location>
</feature>
<feature type="coiled-coil region" evidence="1">
    <location>
        <begin position="78"/>
        <end position="105"/>
    </location>
</feature>
<feature type="region of interest" description="Disordered" evidence="2">
    <location>
        <begin position="158"/>
        <end position="214"/>
    </location>
</feature>
<protein>
    <recommendedName>
        <fullName evidence="8">Septum formation initiator</fullName>
    </recommendedName>
</protein>
<feature type="compositionally biased region" description="Acidic residues" evidence="2">
    <location>
        <begin position="163"/>
        <end position="172"/>
    </location>
</feature>
<evidence type="ECO:0008006" key="8">
    <source>
        <dbReference type="Google" id="ProtNLM"/>
    </source>
</evidence>
<dbReference type="OrthoDB" id="5187715at2"/>
<evidence type="ECO:0000256" key="1">
    <source>
        <dbReference type="SAM" id="Coils"/>
    </source>
</evidence>
<proteinExistence type="predicted"/>
<feature type="compositionally biased region" description="Basic and acidic residues" evidence="2">
    <location>
        <begin position="1"/>
        <end position="10"/>
    </location>
</feature>
<gene>
    <name evidence="4" type="ORF">BN46_0182</name>
    <name evidence="5" type="ORF">HMPREF9719_00363</name>
</gene>
<keyword evidence="3" id="KW-0812">Transmembrane</keyword>
<reference evidence="5 6" key="2">
    <citation type="submission" date="2012-08" db="EMBL/GenBank/DDBJ databases">
        <title>The Genome Sequence of Turicella otitidis ATCC 51513.</title>
        <authorList>
            <consortium name="The Broad Institute Genome Sequencing Platform"/>
            <person name="Earl A."/>
            <person name="Ward D."/>
            <person name="Feldgarden M."/>
            <person name="Gevers D."/>
            <person name="Huys G."/>
            <person name="Walker B."/>
            <person name="Young S.K."/>
            <person name="Zeng Q."/>
            <person name="Gargeya S."/>
            <person name="Fitzgerald M."/>
            <person name="Haas B."/>
            <person name="Abouelleil A."/>
            <person name="Alvarado L."/>
            <person name="Arachchi H.M."/>
            <person name="Berlin A.M."/>
            <person name="Chapman S.B."/>
            <person name="Goldberg J."/>
            <person name="Griggs A."/>
            <person name="Gujja S."/>
            <person name="Hansen M."/>
            <person name="Howarth C."/>
            <person name="Imamovic A."/>
            <person name="Larimer J."/>
            <person name="McCowen C."/>
            <person name="Montmayeur A."/>
            <person name="Murphy C."/>
            <person name="Neiman D."/>
            <person name="Pearson M."/>
            <person name="Priest M."/>
            <person name="Roberts A."/>
            <person name="Saif S."/>
            <person name="Shea T."/>
            <person name="Sisk P."/>
            <person name="Sykes S."/>
            <person name="Wortman J."/>
            <person name="Nusbaum C."/>
            <person name="Birren B."/>
        </authorList>
    </citation>
    <scope>NUCLEOTIDE SEQUENCE [LARGE SCALE GENOMIC DNA]</scope>
    <source>
        <strain evidence="5 6">ATCC 51513</strain>
    </source>
</reference>
<keyword evidence="3" id="KW-0472">Membrane</keyword>
<comment type="caution">
    <text evidence="4">The sequence shown here is derived from an EMBL/GenBank/DDBJ whole genome shotgun (WGS) entry which is preliminary data.</text>
</comment>